<dbReference type="PANTHER" id="PTHR43585:SF2">
    <property type="entry name" value="ATP-GRASP ENZYME FSQD"/>
    <property type="match status" value="1"/>
</dbReference>
<evidence type="ECO:0000313" key="6">
    <source>
        <dbReference type="EMBL" id="CDX21060.1"/>
    </source>
</evidence>
<keyword evidence="1" id="KW-0436">Ligase</keyword>
<evidence type="ECO:0000256" key="1">
    <source>
        <dbReference type="ARBA" id="ARBA00022598"/>
    </source>
</evidence>
<dbReference type="Gene3D" id="3.30.1490.20">
    <property type="entry name" value="ATP-grasp fold, A domain"/>
    <property type="match status" value="1"/>
</dbReference>
<keyword evidence="2 4" id="KW-0547">Nucleotide-binding</keyword>
<evidence type="ECO:0000259" key="5">
    <source>
        <dbReference type="PROSITE" id="PS50975"/>
    </source>
</evidence>
<dbReference type="Gene3D" id="3.40.50.20">
    <property type="match status" value="1"/>
</dbReference>
<evidence type="ECO:0000313" key="7">
    <source>
        <dbReference type="Proteomes" id="UP000045285"/>
    </source>
</evidence>
<dbReference type="PROSITE" id="PS50975">
    <property type="entry name" value="ATP_GRASP"/>
    <property type="match status" value="1"/>
</dbReference>
<dbReference type="Gene3D" id="3.30.470.20">
    <property type="entry name" value="ATP-grasp fold, B domain"/>
    <property type="match status" value="1"/>
</dbReference>
<protein>
    <recommendedName>
        <fullName evidence="5">ATP-grasp domain-containing protein</fullName>
    </recommendedName>
</protein>
<dbReference type="Pfam" id="PF02786">
    <property type="entry name" value="CPSase_L_D2"/>
    <property type="match status" value="1"/>
</dbReference>
<dbReference type="GO" id="GO:0005524">
    <property type="term" value="F:ATP binding"/>
    <property type="evidence" value="ECO:0007669"/>
    <property type="project" value="UniProtKB-UniRule"/>
</dbReference>
<dbReference type="PANTHER" id="PTHR43585">
    <property type="entry name" value="FUMIPYRROLE BIOSYNTHESIS PROTEIN C"/>
    <property type="match status" value="1"/>
</dbReference>
<evidence type="ECO:0000256" key="3">
    <source>
        <dbReference type="ARBA" id="ARBA00022840"/>
    </source>
</evidence>
<dbReference type="GO" id="GO:0016874">
    <property type="term" value="F:ligase activity"/>
    <property type="evidence" value="ECO:0007669"/>
    <property type="project" value="UniProtKB-KW"/>
</dbReference>
<dbReference type="EMBL" id="CCMZ01000028">
    <property type="protein sequence ID" value="CDX21060.1"/>
    <property type="molecule type" value="Genomic_DNA"/>
</dbReference>
<keyword evidence="7" id="KW-1185">Reference proteome</keyword>
<reference evidence="7" key="1">
    <citation type="submission" date="2014-08" db="EMBL/GenBank/DDBJ databases">
        <authorList>
            <person name="Moulin L."/>
        </authorList>
    </citation>
    <scope>NUCLEOTIDE SEQUENCE [LARGE SCALE GENOMIC DNA]</scope>
</reference>
<feature type="domain" description="ATP-grasp" evidence="5">
    <location>
        <begin position="118"/>
        <end position="310"/>
    </location>
</feature>
<dbReference type="AlphaFoldDB" id="A0A090E1U1"/>
<dbReference type="SUPFAM" id="SSF56059">
    <property type="entry name" value="Glutathione synthetase ATP-binding domain-like"/>
    <property type="match status" value="1"/>
</dbReference>
<dbReference type="Proteomes" id="UP000045285">
    <property type="component" value="Unassembled WGS sequence"/>
</dbReference>
<dbReference type="InterPro" id="IPR040570">
    <property type="entry name" value="LAL_C2"/>
</dbReference>
<evidence type="ECO:0000256" key="2">
    <source>
        <dbReference type="ARBA" id="ARBA00022741"/>
    </source>
</evidence>
<dbReference type="Pfam" id="PF18603">
    <property type="entry name" value="LAL_C2"/>
    <property type="match status" value="1"/>
</dbReference>
<organism evidence="6 7">
    <name type="scientific">Mesorhizobium plurifarium</name>
    <dbReference type="NCBI Taxonomy" id="69974"/>
    <lineage>
        <taxon>Bacteria</taxon>
        <taxon>Pseudomonadati</taxon>
        <taxon>Pseudomonadota</taxon>
        <taxon>Alphaproteobacteria</taxon>
        <taxon>Hyphomicrobiales</taxon>
        <taxon>Phyllobacteriaceae</taxon>
        <taxon>Mesorhizobium</taxon>
    </lineage>
</organism>
<dbReference type="GO" id="GO:0046872">
    <property type="term" value="F:metal ion binding"/>
    <property type="evidence" value="ECO:0007669"/>
    <property type="project" value="InterPro"/>
</dbReference>
<keyword evidence="3 4" id="KW-0067">ATP-binding</keyword>
<proteinExistence type="predicted"/>
<dbReference type="InterPro" id="IPR013815">
    <property type="entry name" value="ATP_grasp_subdomain_1"/>
</dbReference>
<name>A0A090E1U1_MESPL</name>
<sequence length="411" mass="44727">MLRKALILVEGDRGNGPLCIQAAERLGLHPITLAVDPARYGYVAARSIEAIGVDTANIDALIRECYGLRRRYDIAGITGLANDEVLVSATVGKLCRHFGLPGPSPVSIEQCTDKFTQRQLLSEAGVSVPAYQMAVNRMEAESFASEIGMPVVVKPALGGGSARAKLCRNLEDLTAHTANLFGVKQTARTSQRVLVEDFIQAPQYNVNVFGNEIIGIAMVELCQSSSLICREWTYPAVLTDEEHEEISDVSLHCLHALGLGWGPTNIELRLTKHGPVVIGVRPHLPASPAPELVQLAYGVDLITEHIKLVTGAQRSLRRSPTETAAARFLISDRDGTFDWMDGDTRVSAVPGVSEIKWYIEPKTRIARKGDCRDCIGHVIAVSPSHAQTRIILQRAADSIDWSITPSHNFGE</sequence>
<dbReference type="InterPro" id="IPR005479">
    <property type="entry name" value="CPAse_ATP-bd"/>
</dbReference>
<evidence type="ECO:0000256" key="4">
    <source>
        <dbReference type="PROSITE-ProRule" id="PRU00409"/>
    </source>
</evidence>
<dbReference type="InterPro" id="IPR052032">
    <property type="entry name" value="ATP-dep_AA_Ligase"/>
</dbReference>
<accession>A0A090E1U1</accession>
<gene>
    <name evidence="6" type="ORF">MPL3356_340158</name>
</gene>
<dbReference type="InterPro" id="IPR011761">
    <property type="entry name" value="ATP-grasp"/>
</dbReference>